<gene>
    <name evidence="1" type="ORF">HII31_01169</name>
</gene>
<comment type="caution">
    <text evidence="1">The sequence shown here is derived from an EMBL/GenBank/DDBJ whole genome shotgun (WGS) entry which is preliminary data.</text>
</comment>
<evidence type="ECO:0000313" key="1">
    <source>
        <dbReference type="EMBL" id="KAF7197359.1"/>
    </source>
</evidence>
<accession>A0A8H6RUA5</accession>
<organism evidence="1 2">
    <name type="scientific">Pseudocercospora fuligena</name>
    <dbReference type="NCBI Taxonomy" id="685502"/>
    <lineage>
        <taxon>Eukaryota</taxon>
        <taxon>Fungi</taxon>
        <taxon>Dikarya</taxon>
        <taxon>Ascomycota</taxon>
        <taxon>Pezizomycotina</taxon>
        <taxon>Dothideomycetes</taxon>
        <taxon>Dothideomycetidae</taxon>
        <taxon>Mycosphaerellales</taxon>
        <taxon>Mycosphaerellaceae</taxon>
        <taxon>Pseudocercospora</taxon>
    </lineage>
</organism>
<dbReference type="EMBL" id="JABCIY010000015">
    <property type="protein sequence ID" value="KAF7197359.1"/>
    <property type="molecule type" value="Genomic_DNA"/>
</dbReference>
<sequence>MVDLEDLGTMKKAFSKVSKKAVEGNNWAKFTAPTVSRGKTAFPSGTQAQSQLGVRYDYDGVVTKDGVECHKYNVQPNAGNDIPSEFKRWREANGGTHAVMGSVFVKKDGTKADVEKALEEGHKEIRM</sequence>
<keyword evidence="2" id="KW-1185">Reference proteome</keyword>
<proteinExistence type="predicted"/>
<dbReference type="OrthoDB" id="2787676at2759"/>
<evidence type="ECO:0000313" key="2">
    <source>
        <dbReference type="Proteomes" id="UP000660729"/>
    </source>
</evidence>
<protein>
    <submittedName>
        <fullName evidence="1">Uncharacterized protein</fullName>
    </submittedName>
</protein>
<name>A0A8H6RUA5_9PEZI</name>
<dbReference type="AlphaFoldDB" id="A0A8H6RUA5"/>
<reference evidence="1" key="1">
    <citation type="submission" date="2020-04" db="EMBL/GenBank/DDBJ databases">
        <title>Draft genome resource of the tomato pathogen Pseudocercospora fuligena.</title>
        <authorList>
            <person name="Zaccaron A."/>
        </authorList>
    </citation>
    <scope>NUCLEOTIDE SEQUENCE</scope>
    <source>
        <strain evidence="1">PF001</strain>
    </source>
</reference>
<dbReference type="Proteomes" id="UP000660729">
    <property type="component" value="Unassembled WGS sequence"/>
</dbReference>